<keyword evidence="1" id="KW-0472">Membrane</keyword>
<dbReference type="EMBL" id="CP101508">
    <property type="protein sequence ID" value="UTV27893.1"/>
    <property type="molecule type" value="Genomic_DNA"/>
</dbReference>
<keyword evidence="1" id="KW-0812">Transmembrane</keyword>
<reference evidence="2" key="1">
    <citation type="submission" date="2022-07" db="EMBL/GenBank/DDBJ databases">
        <title>Genome sequencing of Photobacterium atrarenae GJH2-4.</title>
        <authorList>
            <person name="Park S.-J."/>
        </authorList>
    </citation>
    <scope>NUCLEOTIDE SEQUENCE</scope>
    <source>
        <strain evidence="2">GJH2-4</strain>
    </source>
</reference>
<organism evidence="2 3">
    <name type="scientific">Photobacterium atrarenae</name>
    <dbReference type="NCBI Taxonomy" id="865757"/>
    <lineage>
        <taxon>Bacteria</taxon>
        <taxon>Pseudomonadati</taxon>
        <taxon>Pseudomonadota</taxon>
        <taxon>Gammaproteobacteria</taxon>
        <taxon>Vibrionales</taxon>
        <taxon>Vibrionaceae</taxon>
        <taxon>Photobacterium</taxon>
    </lineage>
</organism>
<sequence>MGVRLSRRGWNNVIIIAVVVFIAVIQFPELLRNRQMQESATDPAVTSLLPATAVVTRLVLPAHELSQAKAGEWQSHPPVAGAQQLITHWQTLSGTRVDEAVMAQLKPQLSAPRTAEIWLASVQEPVRVTYYQLPQFWLLRNWQGHWLAVTVDEAYLFPVKPQ</sequence>
<protein>
    <submittedName>
        <fullName evidence="2">Uncharacterized protein</fullName>
    </submittedName>
</protein>
<evidence type="ECO:0000256" key="1">
    <source>
        <dbReference type="SAM" id="Phobius"/>
    </source>
</evidence>
<proteinExistence type="predicted"/>
<evidence type="ECO:0000313" key="3">
    <source>
        <dbReference type="Proteomes" id="UP001057998"/>
    </source>
</evidence>
<keyword evidence="3" id="KW-1185">Reference proteome</keyword>
<feature type="transmembrane region" description="Helical" evidence="1">
    <location>
        <begin position="12"/>
        <end position="31"/>
    </location>
</feature>
<gene>
    <name evidence="2" type="ORF">NNL38_00780</name>
</gene>
<dbReference type="Proteomes" id="UP001057998">
    <property type="component" value="Chromosome 1"/>
</dbReference>
<name>A0ABY5GF59_9GAMM</name>
<evidence type="ECO:0000313" key="2">
    <source>
        <dbReference type="EMBL" id="UTV27893.1"/>
    </source>
</evidence>
<accession>A0ABY5GF59</accession>
<keyword evidence="1" id="KW-1133">Transmembrane helix</keyword>
<dbReference type="RefSeq" id="WP_255389147.1">
    <property type="nucleotide sequence ID" value="NZ_CP101508.1"/>
</dbReference>